<dbReference type="AlphaFoldDB" id="A0A5P1EFC3"/>
<keyword evidence="2" id="KW-1185">Reference proteome</keyword>
<gene>
    <name evidence="1" type="ORF">A4U43_C07F27200</name>
</gene>
<organism evidence="1 2">
    <name type="scientific">Asparagus officinalis</name>
    <name type="common">Garden asparagus</name>
    <dbReference type="NCBI Taxonomy" id="4686"/>
    <lineage>
        <taxon>Eukaryota</taxon>
        <taxon>Viridiplantae</taxon>
        <taxon>Streptophyta</taxon>
        <taxon>Embryophyta</taxon>
        <taxon>Tracheophyta</taxon>
        <taxon>Spermatophyta</taxon>
        <taxon>Magnoliopsida</taxon>
        <taxon>Liliopsida</taxon>
        <taxon>Asparagales</taxon>
        <taxon>Asparagaceae</taxon>
        <taxon>Asparagoideae</taxon>
        <taxon>Asparagus</taxon>
    </lineage>
</organism>
<dbReference type="Proteomes" id="UP000243459">
    <property type="component" value="Chromosome 7"/>
</dbReference>
<evidence type="ECO:0000313" key="1">
    <source>
        <dbReference type="EMBL" id="ONK64544.1"/>
    </source>
</evidence>
<protein>
    <submittedName>
        <fullName evidence="1">Uncharacterized protein</fullName>
    </submittedName>
</protein>
<name>A0A5P1EFC3_ASPOF</name>
<sequence length="227" mass="25136">MCSEVLRGLEKCLPCFGIKPIVKPLASLGRLYLYLCIDLFEVHLIDMYSQSGKEPISLDHEDLDNEEKVDYEAQTDAYFTKPNDVGFKSNIDDELRLDIVGKVAPISIPTDEFAPSANFDSACGTIELGLTTDIVASPTPMLIFVAWRRLAVHKSSKEDNNTSASLMLEGVTRIIVPSFLPQLEDDPDKIADEFVELKVVATNIKVAPMGVLMMTVLVMRPATTLLR</sequence>
<accession>A0A5P1EFC3</accession>
<proteinExistence type="predicted"/>
<evidence type="ECO:0000313" key="2">
    <source>
        <dbReference type="Proteomes" id="UP000243459"/>
    </source>
</evidence>
<dbReference type="EMBL" id="CM007387">
    <property type="protein sequence ID" value="ONK64544.1"/>
    <property type="molecule type" value="Genomic_DNA"/>
</dbReference>
<reference evidence="2" key="1">
    <citation type="journal article" date="2017" name="Nat. Commun.">
        <title>The asparagus genome sheds light on the origin and evolution of a young Y chromosome.</title>
        <authorList>
            <person name="Harkess A."/>
            <person name="Zhou J."/>
            <person name="Xu C."/>
            <person name="Bowers J.E."/>
            <person name="Van der Hulst R."/>
            <person name="Ayyampalayam S."/>
            <person name="Mercati F."/>
            <person name="Riccardi P."/>
            <person name="McKain M.R."/>
            <person name="Kakrana A."/>
            <person name="Tang H."/>
            <person name="Ray J."/>
            <person name="Groenendijk J."/>
            <person name="Arikit S."/>
            <person name="Mathioni S.M."/>
            <person name="Nakano M."/>
            <person name="Shan H."/>
            <person name="Telgmann-Rauber A."/>
            <person name="Kanno A."/>
            <person name="Yue Z."/>
            <person name="Chen H."/>
            <person name="Li W."/>
            <person name="Chen Y."/>
            <person name="Xu X."/>
            <person name="Zhang Y."/>
            <person name="Luo S."/>
            <person name="Chen H."/>
            <person name="Gao J."/>
            <person name="Mao Z."/>
            <person name="Pires J.C."/>
            <person name="Luo M."/>
            <person name="Kudrna D."/>
            <person name="Wing R.A."/>
            <person name="Meyers B.C."/>
            <person name="Yi K."/>
            <person name="Kong H."/>
            <person name="Lavrijsen P."/>
            <person name="Sunseri F."/>
            <person name="Falavigna A."/>
            <person name="Ye Y."/>
            <person name="Leebens-Mack J.H."/>
            <person name="Chen G."/>
        </authorList>
    </citation>
    <scope>NUCLEOTIDE SEQUENCE [LARGE SCALE GENOMIC DNA]</scope>
    <source>
        <strain evidence="2">cv. DH0086</strain>
    </source>
</reference>
<dbReference type="Gramene" id="ONK64544">
    <property type="protein sequence ID" value="ONK64544"/>
    <property type="gene ID" value="A4U43_C07F27200"/>
</dbReference>